<dbReference type="GO" id="GO:0015297">
    <property type="term" value="F:antiporter activity"/>
    <property type="evidence" value="ECO:0007669"/>
    <property type="project" value="UniProtKB-KW"/>
</dbReference>
<dbReference type="EMBL" id="CP071504">
    <property type="protein sequence ID" value="QSX31797.1"/>
    <property type="molecule type" value="Genomic_DNA"/>
</dbReference>
<feature type="transmembrane region" description="Helical" evidence="10">
    <location>
        <begin position="401"/>
        <end position="420"/>
    </location>
</feature>
<dbReference type="GO" id="GO:0006811">
    <property type="term" value="P:monoatomic ion transport"/>
    <property type="evidence" value="ECO:0007669"/>
    <property type="project" value="UniProtKB-KW"/>
</dbReference>
<evidence type="ECO:0000256" key="2">
    <source>
        <dbReference type="ARBA" id="ARBA00022448"/>
    </source>
</evidence>
<dbReference type="GO" id="GO:0042910">
    <property type="term" value="F:xenobiotic transmembrane transporter activity"/>
    <property type="evidence" value="ECO:0007669"/>
    <property type="project" value="InterPro"/>
</dbReference>
<feature type="transmembrane region" description="Helical" evidence="10">
    <location>
        <begin position="149"/>
        <end position="169"/>
    </location>
</feature>
<evidence type="ECO:0000256" key="9">
    <source>
        <dbReference type="ARBA" id="ARBA00031636"/>
    </source>
</evidence>
<dbReference type="AlphaFoldDB" id="A0A975ALT8"/>
<gene>
    <name evidence="11" type="ORF">JYB88_05750</name>
</gene>
<sequence length="436" mass="46800">MSVPIGIGMLIQTLYFLVDLYFVGRLGEAALAGVAAAGNLLFLVMGLTQVLNVGTATLIAQAVGRKQQQHANLLFNQSTLISLLLGLAVLLGGYGFGSRYMQTLSTDAATVSAGRDYLLWMLPNMGLQFVAVVMGAALRGTGVVKPTMLVQMLSVLVNIVLAPVLIAGWGTGHPMGVAGAGLASSLAALTSVVLLAVYFHRLEHYVGFDPGQWRPQWPVWRKIFGVGLPAGAEFMLMFIYMAVIFFVIKGFGADAQAGFGLGYRVMQAVFLPAMAVAFSIPAIAGQNFGAGLGDRVRSTFYYGVAITAVLMALLGILCYNEAPLLATVFSQDPGVLAIAAGFLTIVCWNFVPSAIVFVCSGLFQGLGNTWPALLSTASRLLTFAIPALWLSRQADFYIEQIWLLSVVTVILQCCFSLWLLQREMNKRLDFVEIQQS</sequence>
<proteinExistence type="predicted"/>
<dbReference type="PANTHER" id="PTHR43298:SF2">
    <property type="entry name" value="FMN_FAD EXPORTER YEEO-RELATED"/>
    <property type="match status" value="1"/>
</dbReference>
<dbReference type="KEGG" id="scyp:JYB88_05750"/>
<feature type="transmembrane region" description="Helical" evidence="10">
    <location>
        <begin position="300"/>
        <end position="322"/>
    </location>
</feature>
<keyword evidence="8 10" id="KW-0472">Membrane</keyword>
<keyword evidence="7" id="KW-0406">Ion transport</keyword>
<evidence type="ECO:0000256" key="3">
    <source>
        <dbReference type="ARBA" id="ARBA00022449"/>
    </source>
</evidence>
<protein>
    <recommendedName>
        <fullName evidence="9">Multidrug-efflux transporter</fullName>
    </recommendedName>
</protein>
<keyword evidence="4" id="KW-1003">Cell membrane</keyword>
<feature type="transmembrane region" description="Helical" evidence="10">
    <location>
        <begin position="117"/>
        <end position="137"/>
    </location>
</feature>
<keyword evidence="3" id="KW-0050">Antiport</keyword>
<dbReference type="Proteomes" id="UP000663281">
    <property type="component" value="Chromosome"/>
</dbReference>
<name>A0A975ALT8_9GAMM</name>
<evidence type="ECO:0000256" key="1">
    <source>
        <dbReference type="ARBA" id="ARBA00004429"/>
    </source>
</evidence>
<evidence type="ECO:0000256" key="8">
    <source>
        <dbReference type="ARBA" id="ARBA00023136"/>
    </source>
</evidence>
<dbReference type="PIRSF" id="PIRSF006603">
    <property type="entry name" value="DinF"/>
    <property type="match status" value="1"/>
</dbReference>
<feature type="transmembrane region" description="Helical" evidence="10">
    <location>
        <begin position="334"/>
        <end position="358"/>
    </location>
</feature>
<comment type="subcellular location">
    <subcellularLocation>
        <location evidence="1">Cell inner membrane</location>
        <topology evidence="1">Multi-pass membrane protein</topology>
    </subcellularLocation>
</comment>
<dbReference type="PANTHER" id="PTHR43298">
    <property type="entry name" value="MULTIDRUG RESISTANCE PROTEIN NORM-RELATED"/>
    <property type="match status" value="1"/>
</dbReference>
<keyword evidence="12" id="KW-1185">Reference proteome</keyword>
<evidence type="ECO:0000256" key="10">
    <source>
        <dbReference type="SAM" id="Phobius"/>
    </source>
</evidence>
<feature type="transmembrane region" description="Helical" evidence="10">
    <location>
        <begin position="268"/>
        <end position="288"/>
    </location>
</feature>
<keyword evidence="5 10" id="KW-0812">Transmembrane</keyword>
<keyword evidence="2" id="KW-0813">Transport</keyword>
<reference evidence="11 12" key="1">
    <citation type="submission" date="2021-03" db="EMBL/GenBank/DDBJ databases">
        <title>Novel species identification of genus Shewanella.</title>
        <authorList>
            <person name="Liu G."/>
            <person name="Zhang Q."/>
        </authorList>
    </citation>
    <scope>NUCLEOTIDE SEQUENCE [LARGE SCALE GENOMIC DNA]</scope>
    <source>
        <strain evidence="11 12">FJAT-53726</strain>
    </source>
</reference>
<dbReference type="InterPro" id="IPR002528">
    <property type="entry name" value="MATE_fam"/>
</dbReference>
<dbReference type="InterPro" id="IPR050222">
    <property type="entry name" value="MATE_MdtK"/>
</dbReference>
<evidence type="ECO:0000256" key="4">
    <source>
        <dbReference type="ARBA" id="ARBA00022475"/>
    </source>
</evidence>
<evidence type="ECO:0000313" key="12">
    <source>
        <dbReference type="Proteomes" id="UP000663281"/>
    </source>
</evidence>
<dbReference type="NCBIfam" id="TIGR00797">
    <property type="entry name" value="matE"/>
    <property type="match status" value="1"/>
</dbReference>
<dbReference type="GO" id="GO:0005886">
    <property type="term" value="C:plasma membrane"/>
    <property type="evidence" value="ECO:0007669"/>
    <property type="project" value="UniProtKB-SubCell"/>
</dbReference>
<evidence type="ECO:0000256" key="5">
    <source>
        <dbReference type="ARBA" id="ARBA00022692"/>
    </source>
</evidence>
<feature type="transmembrane region" description="Helical" evidence="10">
    <location>
        <begin position="175"/>
        <end position="199"/>
    </location>
</feature>
<organism evidence="11 12">
    <name type="scientific">Shewanella cyperi</name>
    <dbReference type="NCBI Taxonomy" id="2814292"/>
    <lineage>
        <taxon>Bacteria</taxon>
        <taxon>Pseudomonadati</taxon>
        <taxon>Pseudomonadota</taxon>
        <taxon>Gammaproteobacteria</taxon>
        <taxon>Alteromonadales</taxon>
        <taxon>Shewanellaceae</taxon>
        <taxon>Shewanella</taxon>
    </lineage>
</organism>
<feature type="transmembrane region" description="Helical" evidence="10">
    <location>
        <begin position="30"/>
        <end position="52"/>
    </location>
</feature>
<accession>A0A975ALT8</accession>
<feature type="transmembrane region" description="Helical" evidence="10">
    <location>
        <begin position="223"/>
        <end position="248"/>
    </location>
</feature>
<feature type="transmembrane region" description="Helical" evidence="10">
    <location>
        <begin position="73"/>
        <end position="97"/>
    </location>
</feature>
<dbReference type="Pfam" id="PF01554">
    <property type="entry name" value="MatE"/>
    <property type="match status" value="2"/>
</dbReference>
<feature type="transmembrane region" description="Helical" evidence="10">
    <location>
        <begin position="7"/>
        <end position="24"/>
    </location>
</feature>
<evidence type="ECO:0000256" key="7">
    <source>
        <dbReference type="ARBA" id="ARBA00023065"/>
    </source>
</evidence>
<evidence type="ECO:0000313" key="11">
    <source>
        <dbReference type="EMBL" id="QSX31797.1"/>
    </source>
</evidence>
<keyword evidence="6 10" id="KW-1133">Transmembrane helix</keyword>
<dbReference type="InterPro" id="IPR048279">
    <property type="entry name" value="MdtK-like"/>
</dbReference>
<evidence type="ECO:0000256" key="6">
    <source>
        <dbReference type="ARBA" id="ARBA00022989"/>
    </source>
</evidence>